<protein>
    <recommendedName>
        <fullName evidence="3">N-acetyltransferase domain-containing protein</fullName>
    </recommendedName>
</protein>
<dbReference type="Proteomes" id="UP000190683">
    <property type="component" value="Unassembled WGS sequence"/>
</dbReference>
<reference evidence="4 5" key="1">
    <citation type="submission" date="2017-02" db="EMBL/GenBank/DDBJ databases">
        <title>Draft genome sequence of Moraxella porci CCUG 54912T type strain.</title>
        <authorList>
            <person name="Salva-Serra F."/>
            <person name="Engstrom-Jakobsson H."/>
            <person name="Thorell K."/>
            <person name="Jaen-Luchoro D."/>
            <person name="Gonzales-Siles L."/>
            <person name="Karlsson R."/>
            <person name="Yazdan S."/>
            <person name="Boulund F."/>
            <person name="Johnning A."/>
            <person name="Engstrand L."/>
            <person name="Kristiansson E."/>
            <person name="Moore E."/>
        </authorList>
    </citation>
    <scope>NUCLEOTIDE SEQUENCE [LARGE SCALE GENOMIC DNA]</scope>
    <source>
        <strain evidence="4 5">CCUG 54912</strain>
    </source>
</reference>
<keyword evidence="2" id="KW-0012">Acyltransferase</keyword>
<dbReference type="STRING" id="573983.B0681_07305"/>
<proteinExistence type="predicted"/>
<accession>A0A1T0CPX8</accession>
<dbReference type="GO" id="GO:0016747">
    <property type="term" value="F:acyltransferase activity, transferring groups other than amino-acyl groups"/>
    <property type="evidence" value="ECO:0007669"/>
    <property type="project" value="InterPro"/>
</dbReference>
<feature type="domain" description="N-acetyltransferase" evidence="3">
    <location>
        <begin position="3"/>
        <end position="165"/>
    </location>
</feature>
<keyword evidence="5" id="KW-1185">Reference proteome</keyword>
<dbReference type="PANTHER" id="PTHR43072">
    <property type="entry name" value="N-ACETYLTRANSFERASE"/>
    <property type="match status" value="1"/>
</dbReference>
<organism evidence="4 5">
    <name type="scientific">Moraxella porci DSM 25326</name>
    <dbReference type="NCBI Taxonomy" id="573983"/>
    <lineage>
        <taxon>Bacteria</taxon>
        <taxon>Pseudomonadati</taxon>
        <taxon>Pseudomonadota</taxon>
        <taxon>Gammaproteobacteria</taxon>
        <taxon>Moraxellales</taxon>
        <taxon>Moraxellaceae</taxon>
        <taxon>Moraxella</taxon>
    </lineage>
</organism>
<evidence type="ECO:0000256" key="2">
    <source>
        <dbReference type="ARBA" id="ARBA00023315"/>
    </source>
</evidence>
<comment type="caution">
    <text evidence="4">The sequence shown here is derived from an EMBL/GenBank/DDBJ whole genome shotgun (WGS) entry which is preliminary data.</text>
</comment>
<dbReference type="AlphaFoldDB" id="A0A1T0CPX8"/>
<evidence type="ECO:0000313" key="4">
    <source>
        <dbReference type="EMBL" id="OOS24402.1"/>
    </source>
</evidence>
<dbReference type="PANTHER" id="PTHR43072:SF23">
    <property type="entry name" value="UPF0039 PROTEIN C11D3.02C"/>
    <property type="match status" value="1"/>
</dbReference>
<evidence type="ECO:0000259" key="3">
    <source>
        <dbReference type="PROSITE" id="PS51186"/>
    </source>
</evidence>
<gene>
    <name evidence="4" type="ORF">B0681_07305</name>
</gene>
<dbReference type="Gene3D" id="3.40.630.30">
    <property type="match status" value="1"/>
</dbReference>
<dbReference type="InterPro" id="IPR000182">
    <property type="entry name" value="GNAT_dom"/>
</dbReference>
<dbReference type="RefSeq" id="WP_078318174.1">
    <property type="nucleotide sequence ID" value="NZ_MUYV01000010.1"/>
</dbReference>
<dbReference type="SUPFAM" id="SSF55729">
    <property type="entry name" value="Acyl-CoA N-acyltransferases (Nat)"/>
    <property type="match status" value="1"/>
</dbReference>
<evidence type="ECO:0000313" key="5">
    <source>
        <dbReference type="Proteomes" id="UP000190683"/>
    </source>
</evidence>
<dbReference type="InterPro" id="IPR016181">
    <property type="entry name" value="Acyl_CoA_acyltransferase"/>
</dbReference>
<dbReference type="CDD" id="cd04301">
    <property type="entry name" value="NAT_SF"/>
    <property type="match status" value="1"/>
</dbReference>
<evidence type="ECO:0000256" key="1">
    <source>
        <dbReference type="ARBA" id="ARBA00022679"/>
    </source>
</evidence>
<dbReference type="EMBL" id="MUYV01000010">
    <property type="protein sequence ID" value="OOS24402.1"/>
    <property type="molecule type" value="Genomic_DNA"/>
</dbReference>
<dbReference type="Pfam" id="PF00583">
    <property type="entry name" value="Acetyltransf_1"/>
    <property type="match status" value="1"/>
</dbReference>
<keyword evidence="1" id="KW-0808">Transferase</keyword>
<dbReference type="PROSITE" id="PS51186">
    <property type="entry name" value="GNAT"/>
    <property type="match status" value="1"/>
</dbReference>
<sequence length="167" mass="18795">MAQQIRLASKADLPRLVEIFNETVDDKIAHASLVPHTTEGRMAWFDSHNDATRPIYVVVDEGEIVAWASFSDLYHLPAYHITAEISLYITKNRHGKGLGKYLLQHMLDVAPSHGINNVVALIFQHNLPSLSLFAQFDFVQWGVLPKVCDMDGFLADTVIMGRRLPKN</sequence>
<name>A0A1T0CPX8_9GAMM</name>